<name>A0A5A9W8D5_9GAMM</name>
<feature type="domain" description="Glycosyltransferase 2-like" evidence="1">
    <location>
        <begin position="4"/>
        <end position="159"/>
    </location>
</feature>
<reference evidence="2 3" key="1">
    <citation type="submission" date="2019-03" db="EMBL/GenBank/DDBJ databases">
        <title>Nitrincola sp. nov. isolated from an Indian soda lake.</title>
        <authorList>
            <person name="Joshi A."/>
            <person name="Thite S.V."/>
            <person name="Joseph N."/>
            <person name="Dhotre D."/>
            <person name="Moorthy M."/>
            <person name="Shouche Y.S."/>
        </authorList>
    </citation>
    <scope>NUCLEOTIDE SEQUENCE [LARGE SCALE GENOMIC DNA]</scope>
    <source>
        <strain evidence="2 3">MEB193</strain>
    </source>
</reference>
<evidence type="ECO:0000313" key="3">
    <source>
        <dbReference type="Proteomes" id="UP000325302"/>
    </source>
</evidence>
<dbReference type="GO" id="GO:0016758">
    <property type="term" value="F:hexosyltransferase activity"/>
    <property type="evidence" value="ECO:0007669"/>
    <property type="project" value="UniProtKB-ARBA"/>
</dbReference>
<dbReference type="OrthoDB" id="9801954at2"/>
<proteinExistence type="predicted"/>
<keyword evidence="3" id="KW-1185">Reference proteome</keyword>
<dbReference type="InterPro" id="IPR029044">
    <property type="entry name" value="Nucleotide-diphossugar_trans"/>
</dbReference>
<organism evidence="2 3">
    <name type="scientific">Nitrincola tapanii</name>
    <dbReference type="NCBI Taxonomy" id="1708751"/>
    <lineage>
        <taxon>Bacteria</taxon>
        <taxon>Pseudomonadati</taxon>
        <taxon>Pseudomonadota</taxon>
        <taxon>Gammaproteobacteria</taxon>
        <taxon>Oceanospirillales</taxon>
        <taxon>Oceanospirillaceae</taxon>
        <taxon>Nitrincola</taxon>
    </lineage>
</organism>
<dbReference type="Proteomes" id="UP000325302">
    <property type="component" value="Unassembled WGS sequence"/>
</dbReference>
<dbReference type="RefSeq" id="WP_149390045.1">
    <property type="nucleotide sequence ID" value="NZ_SMRS01000002.1"/>
</dbReference>
<dbReference type="AlphaFoldDB" id="A0A5A9W8D5"/>
<comment type="caution">
    <text evidence="2">The sequence shown here is derived from an EMBL/GenBank/DDBJ whole genome shotgun (WGS) entry which is preliminary data.</text>
</comment>
<keyword evidence="2" id="KW-0808">Transferase</keyword>
<dbReference type="EMBL" id="SMRS01000002">
    <property type="protein sequence ID" value="KAA0875741.1"/>
    <property type="molecule type" value="Genomic_DNA"/>
</dbReference>
<sequence>MKVSIGIPVYNAAEFLEDAIESIIAQTFTDWELIIIDDGSTDNSLAIAKKYESDKVRVYSDGLNKKLPARLNEIIRLSKYDIIARMDADDLILPDKFEKQYNVLIQNPDIDLVSTGIIAIDSNNNVIGTRSTPNSYCPSLLDVVAGRAGIIHASIMVRKEWFERNPYNEAIIQAEDFQLWIDAKLKNDLKVYFIEEPLYCYREDQNVSLAKMLRGYYQQRQCIADLYERGLLPFFYSVKERFKLFIKSLLVRMFFLFNKQNILLKKRSQESSENSYYQSVVDIITK</sequence>
<gene>
    <name evidence="2" type="ORF">E1H14_03365</name>
</gene>
<evidence type="ECO:0000259" key="1">
    <source>
        <dbReference type="Pfam" id="PF00535"/>
    </source>
</evidence>
<dbReference type="Pfam" id="PF00535">
    <property type="entry name" value="Glycos_transf_2"/>
    <property type="match status" value="1"/>
</dbReference>
<protein>
    <submittedName>
        <fullName evidence="2">Glycosyltransferase</fullName>
    </submittedName>
</protein>
<dbReference type="PANTHER" id="PTHR22916:SF3">
    <property type="entry name" value="UDP-GLCNAC:BETAGAL BETA-1,3-N-ACETYLGLUCOSAMINYLTRANSFERASE-LIKE PROTEIN 1"/>
    <property type="match status" value="1"/>
</dbReference>
<accession>A0A5A9W8D5</accession>
<dbReference type="Gene3D" id="3.90.550.10">
    <property type="entry name" value="Spore Coat Polysaccharide Biosynthesis Protein SpsA, Chain A"/>
    <property type="match status" value="1"/>
</dbReference>
<dbReference type="InterPro" id="IPR001173">
    <property type="entry name" value="Glyco_trans_2-like"/>
</dbReference>
<evidence type="ECO:0000313" key="2">
    <source>
        <dbReference type="EMBL" id="KAA0875741.1"/>
    </source>
</evidence>
<dbReference type="SUPFAM" id="SSF53448">
    <property type="entry name" value="Nucleotide-diphospho-sugar transferases"/>
    <property type="match status" value="1"/>
</dbReference>
<dbReference type="PANTHER" id="PTHR22916">
    <property type="entry name" value="GLYCOSYLTRANSFERASE"/>
    <property type="match status" value="1"/>
</dbReference>